<gene>
    <name evidence="2" type="ORF">HERI1096_LOCUS34094</name>
</gene>
<evidence type="ECO:0000313" key="2">
    <source>
        <dbReference type="EMBL" id="CAE0141980.1"/>
    </source>
</evidence>
<dbReference type="Gene3D" id="3.40.50.1110">
    <property type="entry name" value="SGNH hydrolase"/>
    <property type="match status" value="1"/>
</dbReference>
<name>A0A7S3BQ40_9EUKA</name>
<reference evidence="2" key="1">
    <citation type="submission" date="2021-01" db="EMBL/GenBank/DDBJ databases">
        <authorList>
            <person name="Corre E."/>
            <person name="Pelletier E."/>
            <person name="Niang G."/>
            <person name="Scheremetjew M."/>
            <person name="Finn R."/>
            <person name="Kale V."/>
            <person name="Holt S."/>
            <person name="Cochrane G."/>
            <person name="Meng A."/>
            <person name="Brown T."/>
            <person name="Cohen L."/>
        </authorList>
    </citation>
    <scope>NUCLEOTIDE SEQUENCE</scope>
    <source>
        <strain evidence="2">CCMP281</strain>
    </source>
</reference>
<evidence type="ECO:0000259" key="1">
    <source>
        <dbReference type="Pfam" id="PF13472"/>
    </source>
</evidence>
<protein>
    <recommendedName>
        <fullName evidence="1">SGNH hydrolase-type esterase domain-containing protein</fullName>
    </recommendedName>
</protein>
<feature type="domain" description="SGNH hydrolase-type esterase" evidence="1">
    <location>
        <begin position="171"/>
        <end position="368"/>
    </location>
</feature>
<accession>A0A7S3BQ40</accession>
<dbReference type="Pfam" id="PF13472">
    <property type="entry name" value="Lipase_GDSL_2"/>
    <property type="match status" value="1"/>
</dbReference>
<proteinExistence type="predicted"/>
<organism evidence="2">
    <name type="scientific">Haptolina ericina</name>
    <dbReference type="NCBI Taxonomy" id="156174"/>
    <lineage>
        <taxon>Eukaryota</taxon>
        <taxon>Haptista</taxon>
        <taxon>Haptophyta</taxon>
        <taxon>Prymnesiophyceae</taxon>
        <taxon>Prymnesiales</taxon>
        <taxon>Prymnesiaceae</taxon>
        <taxon>Haptolina</taxon>
    </lineage>
</organism>
<dbReference type="InterPro" id="IPR036514">
    <property type="entry name" value="SGNH_hydro_sf"/>
</dbReference>
<dbReference type="InterPro" id="IPR013830">
    <property type="entry name" value="SGNH_hydro"/>
</dbReference>
<sequence>MRSPLIQRARNWLQGSRMMRAGAVAVGGLTVVGATQALYLQSQYKPLPEARGPLRGVAAWAQQIPIRKPMLSAAKTQAPSPRVAAVAAAAAAASAAARKGQCDGAEGDECSGGDGDSKSMSGACGLLSRLSSGVANMERSAGEAEEAPDEGFLRCEGRRNGKGGAVKNVLFVGDSLVTGVGQDPASSHGPALPRAVADIICRVLRVDCTWTAIGQTGANIATLHSKLLPAVVKEVAAKQESGQHVDIVVVICGLNDFKHAYMSRRNTVSSFRHDLSTFVRAIQEETGVECTIVLPALPVHRAPVFNGIWPLQPMLTKLASWWDQEKEDLAQHVRGVSFVRHAEKDETYSHPMYWASDGIHPNDLGYRIWGEHIGLSILKEVLLPKAQGGA</sequence>
<dbReference type="EMBL" id="HBHX01061689">
    <property type="protein sequence ID" value="CAE0141980.1"/>
    <property type="molecule type" value="Transcribed_RNA"/>
</dbReference>
<dbReference type="SUPFAM" id="SSF52266">
    <property type="entry name" value="SGNH hydrolase"/>
    <property type="match status" value="1"/>
</dbReference>
<dbReference type="AlphaFoldDB" id="A0A7S3BQ40"/>